<organism evidence="1">
    <name type="scientific">Arundo donax</name>
    <name type="common">Giant reed</name>
    <name type="synonym">Donax arundinaceus</name>
    <dbReference type="NCBI Taxonomy" id="35708"/>
    <lineage>
        <taxon>Eukaryota</taxon>
        <taxon>Viridiplantae</taxon>
        <taxon>Streptophyta</taxon>
        <taxon>Embryophyta</taxon>
        <taxon>Tracheophyta</taxon>
        <taxon>Spermatophyta</taxon>
        <taxon>Magnoliopsida</taxon>
        <taxon>Liliopsida</taxon>
        <taxon>Poales</taxon>
        <taxon>Poaceae</taxon>
        <taxon>PACMAD clade</taxon>
        <taxon>Arundinoideae</taxon>
        <taxon>Arundineae</taxon>
        <taxon>Arundo</taxon>
    </lineage>
</organism>
<accession>A0A0A8Z5T8</accession>
<dbReference type="EMBL" id="GBRH01267678">
    <property type="protein sequence ID" value="JAD30217.1"/>
    <property type="molecule type" value="Transcribed_RNA"/>
</dbReference>
<dbReference type="AlphaFoldDB" id="A0A0A8Z5T8"/>
<sequence>MWPWELGVGPNRSFTEMWSGCAWQGPRQRRENWVSRCPNRT</sequence>
<evidence type="ECO:0000313" key="1">
    <source>
        <dbReference type="EMBL" id="JAD30217.1"/>
    </source>
</evidence>
<proteinExistence type="predicted"/>
<protein>
    <submittedName>
        <fullName evidence="1">Uncharacterized protein</fullName>
    </submittedName>
</protein>
<reference evidence="1" key="1">
    <citation type="submission" date="2014-09" db="EMBL/GenBank/DDBJ databases">
        <authorList>
            <person name="Magalhaes I.L.F."/>
            <person name="Oliveira U."/>
            <person name="Santos F.R."/>
            <person name="Vidigal T.H.D.A."/>
            <person name="Brescovit A.D."/>
            <person name="Santos A.J."/>
        </authorList>
    </citation>
    <scope>NUCLEOTIDE SEQUENCE</scope>
    <source>
        <tissue evidence="1">Shoot tissue taken approximately 20 cm above the soil surface</tissue>
    </source>
</reference>
<name>A0A0A8Z5T8_ARUDO</name>
<reference evidence="1" key="2">
    <citation type="journal article" date="2015" name="Data Brief">
        <title>Shoot transcriptome of the giant reed, Arundo donax.</title>
        <authorList>
            <person name="Barrero R.A."/>
            <person name="Guerrero F.D."/>
            <person name="Moolhuijzen P."/>
            <person name="Goolsby J.A."/>
            <person name="Tidwell J."/>
            <person name="Bellgard S.E."/>
            <person name="Bellgard M.I."/>
        </authorList>
    </citation>
    <scope>NUCLEOTIDE SEQUENCE</scope>
    <source>
        <tissue evidence="1">Shoot tissue taken approximately 20 cm above the soil surface</tissue>
    </source>
</reference>